<keyword evidence="11 15" id="KW-0482">Metalloprotease</keyword>
<feature type="domain" description="Peptidase M1 membrane alanine aminopeptidase" evidence="13">
    <location>
        <begin position="262"/>
        <end position="461"/>
    </location>
</feature>
<dbReference type="GO" id="GO:0016020">
    <property type="term" value="C:membrane"/>
    <property type="evidence" value="ECO:0007669"/>
    <property type="project" value="TreeGrafter"/>
</dbReference>
<protein>
    <recommendedName>
        <fullName evidence="5">Aminopeptidase N</fullName>
        <ecNumber evidence="4">3.4.11.2</ecNumber>
    </recommendedName>
</protein>
<dbReference type="SUPFAM" id="SSF55486">
    <property type="entry name" value="Metalloproteases ('zincins'), catalytic domain"/>
    <property type="match status" value="1"/>
</dbReference>
<keyword evidence="12" id="KW-0472">Membrane</keyword>
<keyword evidence="9 15" id="KW-0378">Hydrolase</keyword>
<evidence type="ECO:0000259" key="13">
    <source>
        <dbReference type="Pfam" id="PF01433"/>
    </source>
</evidence>
<name>H8XV67_FLAIG</name>
<dbReference type="CDD" id="cd09603">
    <property type="entry name" value="M1_APN_like"/>
    <property type="match status" value="1"/>
</dbReference>
<dbReference type="STRING" id="1094466.KQS_05355"/>
<gene>
    <name evidence="15" type="ordered locus">KQS_05355</name>
</gene>
<dbReference type="Pfam" id="PF01433">
    <property type="entry name" value="Peptidase_M1"/>
    <property type="match status" value="1"/>
</dbReference>
<evidence type="ECO:0000256" key="7">
    <source>
        <dbReference type="ARBA" id="ARBA00022670"/>
    </source>
</evidence>
<reference evidence="15 16" key="1">
    <citation type="journal article" date="2012" name="J. Bacteriol.">
        <title>Complete Genome Sequence of Flavobacterium indicum GPSTA100-9T, Isolated from Warm Spring Water.</title>
        <authorList>
            <person name="Barbier P."/>
            <person name="Houel A."/>
            <person name="Loux V."/>
            <person name="Poulain J."/>
            <person name="Bernardet J.F."/>
            <person name="Touchon M."/>
            <person name="Duchaud E."/>
        </authorList>
    </citation>
    <scope>NUCLEOTIDE SEQUENCE [LARGE SCALE GENOMIC DNA]</scope>
    <source>
        <strain evidence="16">DSM 17447 / CIP 109464 / GPTSA100-9</strain>
    </source>
</reference>
<dbReference type="InterPro" id="IPR027268">
    <property type="entry name" value="Peptidase_M4/M1_CTD_sf"/>
</dbReference>
<dbReference type="PRINTS" id="PR00756">
    <property type="entry name" value="ALADIPTASE"/>
</dbReference>
<dbReference type="GO" id="GO:0005737">
    <property type="term" value="C:cytoplasm"/>
    <property type="evidence" value="ECO:0007669"/>
    <property type="project" value="TreeGrafter"/>
</dbReference>
<evidence type="ECO:0000313" key="16">
    <source>
        <dbReference type="Proteomes" id="UP000007599"/>
    </source>
</evidence>
<dbReference type="SUPFAM" id="SSF63737">
    <property type="entry name" value="Leukotriene A4 hydrolase N-terminal domain"/>
    <property type="match status" value="1"/>
</dbReference>
<evidence type="ECO:0000256" key="9">
    <source>
        <dbReference type="ARBA" id="ARBA00022801"/>
    </source>
</evidence>
<dbReference type="EMBL" id="HE774682">
    <property type="protein sequence ID" value="CCG53037.1"/>
    <property type="molecule type" value="Genomic_DNA"/>
</dbReference>
<dbReference type="Pfam" id="PF17900">
    <property type="entry name" value="Peptidase_M1_N"/>
    <property type="match status" value="1"/>
</dbReference>
<reference evidence="16" key="2">
    <citation type="submission" date="2012-03" db="EMBL/GenBank/DDBJ databases">
        <title>Complete genome sequence of Flavobacterium indicum GPTSA100-9T, isolated from warm spring water.</title>
        <authorList>
            <person name="Barbier P."/>
            <person name="Houel A."/>
            <person name="Loux V."/>
            <person name="Poulain J."/>
            <person name="Bernardet J.-F."/>
            <person name="Touchon M."/>
            <person name="Duchaud E."/>
        </authorList>
    </citation>
    <scope>NUCLEOTIDE SEQUENCE [LARGE SCALE GENOMIC DNA]</scope>
    <source>
        <strain evidence="16">DSM 17447 / CIP 109464 / GPTSA100-9</strain>
    </source>
</reference>
<evidence type="ECO:0000256" key="11">
    <source>
        <dbReference type="ARBA" id="ARBA00023049"/>
    </source>
</evidence>
<evidence type="ECO:0000256" key="12">
    <source>
        <dbReference type="SAM" id="Phobius"/>
    </source>
</evidence>
<feature type="transmembrane region" description="Helical" evidence="12">
    <location>
        <begin position="17"/>
        <end position="35"/>
    </location>
</feature>
<evidence type="ECO:0000256" key="10">
    <source>
        <dbReference type="ARBA" id="ARBA00022833"/>
    </source>
</evidence>
<evidence type="ECO:0000256" key="2">
    <source>
        <dbReference type="ARBA" id="ARBA00001947"/>
    </source>
</evidence>
<keyword evidence="12" id="KW-0812">Transmembrane</keyword>
<dbReference type="InterPro" id="IPR014782">
    <property type="entry name" value="Peptidase_M1_dom"/>
</dbReference>
<dbReference type="GO" id="GO:0043171">
    <property type="term" value="P:peptide catabolic process"/>
    <property type="evidence" value="ECO:0007669"/>
    <property type="project" value="TreeGrafter"/>
</dbReference>
<feature type="domain" description="Aminopeptidase N-like N-terminal" evidence="14">
    <location>
        <begin position="49"/>
        <end position="222"/>
    </location>
</feature>
<comment type="similarity">
    <text evidence="3">Belongs to the peptidase M1 family.</text>
</comment>
<comment type="catalytic activity">
    <reaction evidence="1">
        <text>Release of an N-terminal amino acid, Xaa-|-Yaa- from a peptide, amide or arylamide. Xaa is preferably Ala, but may be most amino acids including Pro (slow action). When a terminal hydrophobic residue is followed by a prolyl residue, the two may be released as an intact Xaa-Pro dipeptide.</text>
        <dbReference type="EC" id="3.4.11.2"/>
    </reaction>
</comment>
<evidence type="ECO:0000256" key="3">
    <source>
        <dbReference type="ARBA" id="ARBA00010136"/>
    </source>
</evidence>
<organism evidence="15 16">
    <name type="scientific">Flavobacterium indicum (strain DSM 17447 / CIP 109464 / GPTSA100-9)</name>
    <dbReference type="NCBI Taxonomy" id="1094466"/>
    <lineage>
        <taxon>Bacteria</taxon>
        <taxon>Pseudomonadati</taxon>
        <taxon>Bacteroidota</taxon>
        <taxon>Flavobacteriia</taxon>
        <taxon>Flavobacteriales</taxon>
        <taxon>Flavobacteriaceae</taxon>
        <taxon>Flavobacterium</taxon>
    </lineage>
</organism>
<dbReference type="GO" id="GO:0006508">
    <property type="term" value="P:proteolysis"/>
    <property type="evidence" value="ECO:0007669"/>
    <property type="project" value="UniProtKB-KW"/>
</dbReference>
<evidence type="ECO:0000256" key="6">
    <source>
        <dbReference type="ARBA" id="ARBA00022438"/>
    </source>
</evidence>
<dbReference type="Proteomes" id="UP000007599">
    <property type="component" value="Chromosome I"/>
</dbReference>
<evidence type="ECO:0000256" key="4">
    <source>
        <dbReference type="ARBA" id="ARBA00012564"/>
    </source>
</evidence>
<sequence>MNIYCKKVEIDYIRDRFLPIMRVIFFLLFSVLSFSQQTKFVDFVQCEAKVMPDFNSKSISGAIRYQFKVKNEIDSIRIDAKNMDINGELKINGKRVNFKYNSKEIILFEGYKKGKNTLEFTYECTPKQTLYFVGSVDDFQIWTQGQGRYTSHWLPSFDDVNEKVIFNIEFEIDYRWSFYTGFSNGKQIREKKKQRMPGYAFVYEPKNSVLKFKMKKPMSSYLVMLAIGKFDKKEFKSKSGTPIELWYDTRDEAKFEPTYRYSKEIFDFLEQEIQFKYPWQIYRQVPVRDFLYAGMENTTSTIFAQDFVVDSIGFNDRNYVNVNAHELAHQWFGDVVTATSGKHHWLQEGFATYYALLAEQHVFGDDYFYNELYDYALQLKKAAKTDTIPVLNEKASSLSFYKKGAWALHTMREDIGRDNFQKIVKNYLRKYQFKNVSTEEFLNEVVRVVPTYDVQKFKKSWLESSDFDMNLAETYLKKNKAVADYIAIVKKKADVSTYKEILNSNAYFSIKQYLFYRMASVPFEKKKELIEIGMKQNLYVRQAIAETIAEIPVEFKSDYETFLNDASYKTKEIALVHLCNNFPEQANDYLEKTKTIVGNNDFSFKITWLKLGFLYGELTEYERNTILTELLALTHVNFESSVRQNALEVLLELEPFNEKVIEGLFLATQHHKWQFTSFARNTIRKLLKDITYRQKVEQLVLNSDESMKNLYLKFLNEKQ</sequence>
<dbReference type="GO" id="GO:0070006">
    <property type="term" value="F:metalloaminopeptidase activity"/>
    <property type="evidence" value="ECO:0007669"/>
    <property type="project" value="TreeGrafter"/>
</dbReference>
<dbReference type="Gene3D" id="1.10.390.10">
    <property type="entry name" value="Neutral Protease Domain 2"/>
    <property type="match status" value="1"/>
</dbReference>
<keyword evidence="12" id="KW-1133">Transmembrane helix</keyword>
<keyword evidence="10" id="KW-0862">Zinc</keyword>
<dbReference type="GO" id="GO:0016285">
    <property type="term" value="F:alanyl aminopeptidase activity"/>
    <property type="evidence" value="ECO:0007669"/>
    <property type="project" value="UniProtKB-EC"/>
</dbReference>
<dbReference type="InterPro" id="IPR042097">
    <property type="entry name" value="Aminopeptidase_N-like_N_sf"/>
</dbReference>
<accession>H8XV67</accession>
<keyword evidence="16" id="KW-1185">Reference proteome</keyword>
<dbReference type="GO" id="GO:0005615">
    <property type="term" value="C:extracellular space"/>
    <property type="evidence" value="ECO:0007669"/>
    <property type="project" value="TreeGrafter"/>
</dbReference>
<evidence type="ECO:0000313" key="15">
    <source>
        <dbReference type="EMBL" id="CCG53037.1"/>
    </source>
</evidence>
<evidence type="ECO:0000256" key="5">
    <source>
        <dbReference type="ARBA" id="ARBA00015611"/>
    </source>
</evidence>
<dbReference type="PANTHER" id="PTHR11533:SF174">
    <property type="entry name" value="PUROMYCIN-SENSITIVE AMINOPEPTIDASE-RELATED"/>
    <property type="match status" value="1"/>
</dbReference>
<keyword evidence="7 15" id="KW-0645">Protease</keyword>
<dbReference type="PATRIC" id="fig|1094466.5.peg.1051"/>
<proteinExistence type="inferred from homology"/>
<dbReference type="eggNOG" id="COG0308">
    <property type="taxonomic scope" value="Bacteria"/>
</dbReference>
<evidence type="ECO:0000259" key="14">
    <source>
        <dbReference type="Pfam" id="PF17900"/>
    </source>
</evidence>
<keyword evidence="8" id="KW-0479">Metal-binding</keyword>
<dbReference type="KEGG" id="fin:KQS_05355"/>
<dbReference type="InterPro" id="IPR050344">
    <property type="entry name" value="Peptidase_M1_aminopeptidases"/>
</dbReference>
<keyword evidence="6 15" id="KW-0031">Aminopeptidase</keyword>
<dbReference type="AlphaFoldDB" id="H8XV67"/>
<dbReference type="GO" id="GO:0042277">
    <property type="term" value="F:peptide binding"/>
    <property type="evidence" value="ECO:0007669"/>
    <property type="project" value="TreeGrafter"/>
</dbReference>
<dbReference type="InterPro" id="IPR001930">
    <property type="entry name" value="Peptidase_M1"/>
</dbReference>
<dbReference type="InterPro" id="IPR045357">
    <property type="entry name" value="Aminopeptidase_N-like_N"/>
</dbReference>
<dbReference type="PANTHER" id="PTHR11533">
    <property type="entry name" value="PROTEASE M1 ZINC METALLOPROTEASE"/>
    <property type="match status" value="1"/>
</dbReference>
<comment type="cofactor">
    <cofactor evidence="2">
        <name>Zn(2+)</name>
        <dbReference type="ChEBI" id="CHEBI:29105"/>
    </cofactor>
</comment>
<evidence type="ECO:0000256" key="8">
    <source>
        <dbReference type="ARBA" id="ARBA00022723"/>
    </source>
</evidence>
<dbReference type="GO" id="GO:0008270">
    <property type="term" value="F:zinc ion binding"/>
    <property type="evidence" value="ECO:0007669"/>
    <property type="project" value="InterPro"/>
</dbReference>
<evidence type="ECO:0000256" key="1">
    <source>
        <dbReference type="ARBA" id="ARBA00000098"/>
    </source>
</evidence>
<dbReference type="EC" id="3.4.11.2" evidence="4"/>
<dbReference type="HOGENOM" id="CLU_394736_0_0_10"/>
<dbReference type="Gene3D" id="2.60.40.1730">
    <property type="entry name" value="tricorn interacting facor f3 domain"/>
    <property type="match status" value="1"/>
</dbReference>